<gene>
    <name evidence="1" type="ORF">AUC44_02965</name>
</gene>
<dbReference type="Pfam" id="PF19446">
    <property type="entry name" value="DUF5984"/>
    <property type="match status" value="1"/>
</dbReference>
<proteinExistence type="predicted"/>
<dbReference type="EMBL" id="CP013910">
    <property type="protein sequence ID" value="ALW87986.1"/>
    <property type="molecule type" value="Genomic_DNA"/>
</dbReference>
<keyword evidence="2" id="KW-1185">Reference proteome</keyword>
<sequence>MRPLFEFQLQDLGVVRDGWEQSIWYPESRVETLLHEVGWGTYHLNTPGGVFPEVDAAYRAAFVQGQWEARGRAAALSALGGQPHDDPADDPAVLEVRWKQYFERLMSQHSVRDFAEELGGAAGLILRHLPAPLEDWIASGCWARWMANLRRQVEATGEVRPAERQARKQLIEELDWRVEPARVEIGYARDNVCTTFYVRFRPVGTDVLVSWHPPDEPDDDSWRYWRPHTGQLILPADEFHAQVRAFRDAVRLEMGARLLTLAGQGAATFSEAALGKHLLNRDLGPVKVAAPLEPAAVLARVRWMEAAFGVRVEDC</sequence>
<dbReference type="InterPro" id="IPR046026">
    <property type="entry name" value="DUF5984"/>
</dbReference>
<accession>A0ABN4K4J3</accession>
<dbReference type="Proteomes" id="UP000060071">
    <property type="component" value="Chromosome"/>
</dbReference>
<dbReference type="RefSeq" id="WP_062157329.1">
    <property type="nucleotide sequence ID" value="NZ_CP013910.1"/>
</dbReference>
<evidence type="ECO:0000313" key="2">
    <source>
        <dbReference type="Proteomes" id="UP000060071"/>
    </source>
</evidence>
<organism evidence="1 2">
    <name type="scientific">Deinococcus actinosclerus</name>
    <dbReference type="NCBI Taxonomy" id="1768108"/>
    <lineage>
        <taxon>Bacteria</taxon>
        <taxon>Thermotogati</taxon>
        <taxon>Deinococcota</taxon>
        <taxon>Deinococci</taxon>
        <taxon>Deinococcales</taxon>
        <taxon>Deinococcaceae</taxon>
        <taxon>Deinococcus</taxon>
    </lineage>
</organism>
<name>A0ABN4K4J3_9DEIO</name>
<evidence type="ECO:0000313" key="1">
    <source>
        <dbReference type="EMBL" id="ALW87986.1"/>
    </source>
</evidence>
<protein>
    <submittedName>
        <fullName evidence="1">Uncharacterized protein</fullName>
    </submittedName>
</protein>
<reference evidence="1 2" key="1">
    <citation type="submission" date="2015-12" db="EMBL/GenBank/DDBJ databases">
        <authorList>
            <person name="Kim M.K."/>
            <person name="Srinivasan S."/>
            <person name="Lee J.-J."/>
            <person name="Kim K."/>
        </authorList>
    </citation>
    <scope>NUCLEOTIDE SEQUENCE [LARGE SCALE GENOMIC DNA]</scope>
    <source>
        <strain evidence="1 2">BM2</strain>
    </source>
</reference>